<comment type="caution">
    <text evidence="1">The sequence shown here is derived from an EMBL/GenBank/DDBJ whole genome shotgun (WGS) entry which is preliminary data.</text>
</comment>
<protein>
    <submittedName>
        <fullName evidence="1">Putative arabinose 5-phosphate isomerase</fullName>
    </submittedName>
</protein>
<proteinExistence type="predicted"/>
<evidence type="ECO:0000313" key="1">
    <source>
        <dbReference type="EMBL" id="KAF7841010.1"/>
    </source>
</evidence>
<evidence type="ECO:0000313" key="2">
    <source>
        <dbReference type="Proteomes" id="UP000634136"/>
    </source>
</evidence>
<dbReference type="InterPro" id="IPR046348">
    <property type="entry name" value="SIS_dom_sf"/>
</dbReference>
<name>A0A834XAB6_9FABA</name>
<dbReference type="GO" id="GO:1901135">
    <property type="term" value="P:carbohydrate derivative metabolic process"/>
    <property type="evidence" value="ECO:0007669"/>
    <property type="project" value="InterPro"/>
</dbReference>
<dbReference type="PANTHER" id="PTHR47476">
    <property type="match status" value="1"/>
</dbReference>
<sequence length="125" mass="14654">MRNLRPPNNYSWVCLGDLNELVGQSEKFGGRINTLTKTTLLNLFKFQQNLLNFFFNNIDHSQTLAFTCTLLHSTNTIFFFGIDKSSFIAQEIFRPLSPSKFDLHFYPPSKVFLRHVHEFFKTIRS</sequence>
<accession>A0A834XAB6</accession>
<dbReference type="AlphaFoldDB" id="A0A834XAB6"/>
<dbReference type="PANTHER" id="PTHR47476:SF2">
    <property type="entry name" value="ARABINOSE 5-PHOSPHATE ISOMERASE-RELATED"/>
    <property type="match status" value="1"/>
</dbReference>
<dbReference type="Proteomes" id="UP000634136">
    <property type="component" value="Unassembled WGS sequence"/>
</dbReference>
<dbReference type="SUPFAM" id="SSF53697">
    <property type="entry name" value="SIS domain"/>
    <property type="match status" value="1"/>
</dbReference>
<dbReference type="GO" id="GO:0016853">
    <property type="term" value="F:isomerase activity"/>
    <property type="evidence" value="ECO:0007669"/>
    <property type="project" value="UniProtKB-KW"/>
</dbReference>
<gene>
    <name evidence="1" type="ORF">G2W53_003308</name>
</gene>
<dbReference type="OrthoDB" id="1872003at2759"/>
<keyword evidence="2" id="KW-1185">Reference proteome</keyword>
<dbReference type="GO" id="GO:0097367">
    <property type="term" value="F:carbohydrate derivative binding"/>
    <property type="evidence" value="ECO:0007669"/>
    <property type="project" value="InterPro"/>
</dbReference>
<keyword evidence="1" id="KW-0413">Isomerase</keyword>
<reference evidence="1" key="1">
    <citation type="submission" date="2020-09" db="EMBL/GenBank/DDBJ databases">
        <title>Genome-Enabled Discovery of Anthraquinone Biosynthesis in Senna tora.</title>
        <authorList>
            <person name="Kang S.-H."/>
            <person name="Pandey R.P."/>
            <person name="Lee C.-M."/>
            <person name="Sim J.-S."/>
            <person name="Jeong J.-T."/>
            <person name="Choi B.-S."/>
            <person name="Jung M."/>
            <person name="Ginzburg D."/>
            <person name="Zhao K."/>
            <person name="Won S.Y."/>
            <person name="Oh T.-J."/>
            <person name="Yu Y."/>
            <person name="Kim N.-H."/>
            <person name="Lee O.R."/>
            <person name="Lee T.-H."/>
            <person name="Bashyal P."/>
            <person name="Kim T.-S."/>
            <person name="Lee W.-H."/>
            <person name="Kawkins C."/>
            <person name="Kim C.-K."/>
            <person name="Kim J.S."/>
            <person name="Ahn B.O."/>
            <person name="Rhee S.Y."/>
            <person name="Sohng J.K."/>
        </authorList>
    </citation>
    <scope>NUCLEOTIDE SEQUENCE</scope>
    <source>
        <tissue evidence="1">Leaf</tissue>
    </source>
</reference>
<organism evidence="1 2">
    <name type="scientific">Senna tora</name>
    <dbReference type="NCBI Taxonomy" id="362788"/>
    <lineage>
        <taxon>Eukaryota</taxon>
        <taxon>Viridiplantae</taxon>
        <taxon>Streptophyta</taxon>
        <taxon>Embryophyta</taxon>
        <taxon>Tracheophyta</taxon>
        <taxon>Spermatophyta</taxon>
        <taxon>Magnoliopsida</taxon>
        <taxon>eudicotyledons</taxon>
        <taxon>Gunneridae</taxon>
        <taxon>Pentapetalae</taxon>
        <taxon>rosids</taxon>
        <taxon>fabids</taxon>
        <taxon>Fabales</taxon>
        <taxon>Fabaceae</taxon>
        <taxon>Caesalpinioideae</taxon>
        <taxon>Cassia clade</taxon>
        <taxon>Senna</taxon>
    </lineage>
</organism>
<dbReference type="EMBL" id="JAAIUW010000002">
    <property type="protein sequence ID" value="KAF7841010.1"/>
    <property type="molecule type" value="Genomic_DNA"/>
</dbReference>